<name>A0AAQ1GCR8_9BURK</name>
<feature type="transmembrane region" description="Helical" evidence="1">
    <location>
        <begin position="6"/>
        <end position="24"/>
    </location>
</feature>
<evidence type="ECO:0000313" key="3">
    <source>
        <dbReference type="Proteomes" id="UP000183529"/>
    </source>
</evidence>
<evidence type="ECO:0000313" key="2">
    <source>
        <dbReference type="EMBL" id="SEJ20902.1"/>
    </source>
</evidence>
<feature type="transmembrane region" description="Helical" evidence="1">
    <location>
        <begin position="107"/>
        <end position="129"/>
    </location>
</feature>
<protein>
    <submittedName>
        <fullName evidence="2">Steroid 5-alpha reductase family enzyme</fullName>
    </submittedName>
</protein>
<dbReference type="Gene3D" id="1.20.120.1630">
    <property type="match status" value="1"/>
</dbReference>
<dbReference type="AlphaFoldDB" id="A0AAQ1GCR8"/>
<organism evidence="2 3">
    <name type="scientific">Paraburkholderia tropica</name>
    <dbReference type="NCBI Taxonomy" id="92647"/>
    <lineage>
        <taxon>Bacteria</taxon>
        <taxon>Pseudomonadati</taxon>
        <taxon>Pseudomonadota</taxon>
        <taxon>Betaproteobacteria</taxon>
        <taxon>Burkholderiales</taxon>
        <taxon>Burkholderiaceae</taxon>
        <taxon>Paraburkholderia</taxon>
    </lineage>
</organism>
<dbReference type="PANTHER" id="PTHR32251:SF17">
    <property type="entry name" value="STEROID 5-ALPHA REDUCTASE C-TERMINAL DOMAIN-CONTAINING PROTEIN"/>
    <property type="match status" value="1"/>
</dbReference>
<dbReference type="Proteomes" id="UP000183529">
    <property type="component" value="Unassembled WGS sequence"/>
</dbReference>
<sequence length="274" mass="30070">MPITTAVLAAFGALVVAFGVVWLVQLRTGNAGMIDPVWALSLGAVAVFAALAGPGATLNRVAVAFGGGVWGLRLGAHLWRRNRRGPEDPRYAALRTRWGRHAPARMLGFFMLQAVISLLLSIAFFVPAWQAHTPSIPAIVIALSIGFAALAGEAAADRQLRGHLADPAARGQVCTRGWWRYSRHPNYFFESLHWCAYTVWSIGQPWGWATLVPPFAMAWLLLKLSGVPLLEARLVQTRDGYRDYMATTHAFIPWPPRHAHADDASHRPSRSPRS</sequence>
<gene>
    <name evidence="2" type="ORF">SAMN05216550_103164</name>
</gene>
<dbReference type="Pfam" id="PF06966">
    <property type="entry name" value="DUF1295"/>
    <property type="match status" value="1"/>
</dbReference>
<dbReference type="GO" id="GO:0016020">
    <property type="term" value="C:membrane"/>
    <property type="evidence" value="ECO:0007669"/>
    <property type="project" value="TreeGrafter"/>
</dbReference>
<dbReference type="EMBL" id="FNZM01000003">
    <property type="protein sequence ID" value="SEJ20902.1"/>
    <property type="molecule type" value="Genomic_DNA"/>
</dbReference>
<keyword evidence="1" id="KW-0472">Membrane</keyword>
<keyword evidence="1" id="KW-0812">Transmembrane</keyword>
<feature type="transmembrane region" description="Helical" evidence="1">
    <location>
        <begin position="135"/>
        <end position="156"/>
    </location>
</feature>
<keyword evidence="1" id="KW-1133">Transmembrane helix</keyword>
<evidence type="ECO:0000256" key="1">
    <source>
        <dbReference type="SAM" id="Phobius"/>
    </source>
</evidence>
<comment type="caution">
    <text evidence="2">The sequence shown here is derived from an EMBL/GenBank/DDBJ whole genome shotgun (WGS) entry which is preliminary data.</text>
</comment>
<proteinExistence type="predicted"/>
<dbReference type="PANTHER" id="PTHR32251">
    <property type="entry name" value="3-OXO-5-ALPHA-STEROID 4-DEHYDROGENASE"/>
    <property type="match status" value="1"/>
</dbReference>
<feature type="transmembrane region" description="Helical" evidence="1">
    <location>
        <begin position="36"/>
        <end position="55"/>
    </location>
</feature>
<accession>A0AAQ1GCR8</accession>
<dbReference type="InterPro" id="IPR010721">
    <property type="entry name" value="UstE-like"/>
</dbReference>
<dbReference type="RefSeq" id="WP_074981916.1">
    <property type="nucleotide sequence ID" value="NZ_CADFGN010000001.1"/>
</dbReference>
<reference evidence="2 3" key="1">
    <citation type="submission" date="2016-10" db="EMBL/GenBank/DDBJ databases">
        <authorList>
            <person name="Varghese N."/>
            <person name="Submissions S."/>
        </authorList>
    </citation>
    <scope>NUCLEOTIDE SEQUENCE [LARGE SCALE GENOMIC DNA]</scope>
    <source>
        <strain evidence="2 3">LMG 22274</strain>
    </source>
</reference>